<dbReference type="Proteomes" id="UP000003155">
    <property type="component" value="Unassembled WGS sequence"/>
</dbReference>
<proteinExistence type="predicted"/>
<sequence length="39" mass="4229">MTTSCCLSPLIIACPVCHRFSGTVVLSANKLLLSDYYHA</sequence>
<dbReference type="AlphaFoldDB" id="F0HAZ4"/>
<keyword evidence="2" id="KW-1185">Reference proteome</keyword>
<evidence type="ECO:0000313" key="1">
    <source>
        <dbReference type="EMBL" id="EGC85028.1"/>
    </source>
</evidence>
<accession>F0HAZ4</accession>
<gene>
    <name evidence="1" type="ORF">HMPREF9303_0852</name>
</gene>
<comment type="caution">
    <text evidence="1">The sequence shown here is derived from an EMBL/GenBank/DDBJ whole genome shotgun (WGS) entry which is preliminary data.</text>
</comment>
<protein>
    <submittedName>
        <fullName evidence="1">Uncharacterized protein</fullName>
    </submittedName>
</protein>
<organism evidence="1 2">
    <name type="scientific">Prevotella denticola CRIS 18C-A</name>
    <dbReference type="NCBI Taxonomy" id="944557"/>
    <lineage>
        <taxon>Bacteria</taxon>
        <taxon>Pseudomonadati</taxon>
        <taxon>Bacteroidota</taxon>
        <taxon>Bacteroidia</taxon>
        <taxon>Bacteroidales</taxon>
        <taxon>Prevotellaceae</taxon>
        <taxon>Prevotella</taxon>
    </lineage>
</organism>
<dbReference type="EMBL" id="AEXO01000114">
    <property type="protein sequence ID" value="EGC85028.1"/>
    <property type="molecule type" value="Genomic_DNA"/>
</dbReference>
<evidence type="ECO:0000313" key="2">
    <source>
        <dbReference type="Proteomes" id="UP000003155"/>
    </source>
</evidence>
<name>F0HAZ4_9BACT</name>
<reference evidence="1 2" key="1">
    <citation type="submission" date="2011-02" db="EMBL/GenBank/DDBJ databases">
        <authorList>
            <person name="Durkin A.S."/>
            <person name="Madupu R."/>
            <person name="Torralba M."/>
            <person name="Gillis M."/>
            <person name="Methe B."/>
            <person name="Sutton G."/>
            <person name="Nelson K.E."/>
        </authorList>
    </citation>
    <scope>NUCLEOTIDE SEQUENCE [LARGE SCALE GENOMIC DNA]</scope>
    <source>
        <strain evidence="1 2">CRIS 18C-A</strain>
    </source>
</reference>